<accession>A0ABT6X112</accession>
<organism evidence="1 2">
    <name type="scientific">Actinoplanes sandaracinus</name>
    <dbReference type="NCBI Taxonomy" id="3045177"/>
    <lineage>
        <taxon>Bacteria</taxon>
        <taxon>Bacillati</taxon>
        <taxon>Actinomycetota</taxon>
        <taxon>Actinomycetes</taxon>
        <taxon>Micromonosporales</taxon>
        <taxon>Micromonosporaceae</taxon>
        <taxon>Actinoplanes</taxon>
    </lineage>
</organism>
<keyword evidence="2" id="KW-1185">Reference proteome</keyword>
<comment type="caution">
    <text evidence="1">The sequence shown here is derived from an EMBL/GenBank/DDBJ whole genome shotgun (WGS) entry which is preliminary data.</text>
</comment>
<evidence type="ECO:0000313" key="1">
    <source>
        <dbReference type="EMBL" id="MDI6105707.1"/>
    </source>
</evidence>
<proteinExistence type="predicted"/>
<sequence length="243" mass="27315">MFEKLPVDVMTDSWEILRYDELGDEAPEFDLIRNDLEHCGRGAHTLDRHGPDIPLRRTAGAKTIEGRIYGDPPWRGRVSRSYQWTDLPTLNYAVNTYVRRRWTVIRIDLARRHCHVGLADAGRLVGQGYDSTGVLGRGPERARYREVSQFKVCIRLPPKADPAVPFILSAFPWSSRLSTDAAMPRELHGRNSGMRWGRRADSGREEAALCFAGEASASTGRGSRLWRRCSPRCHPAARSGAGC</sequence>
<evidence type="ECO:0000313" key="2">
    <source>
        <dbReference type="Proteomes" id="UP001241758"/>
    </source>
</evidence>
<name>A0ABT6X112_9ACTN</name>
<gene>
    <name evidence="1" type="ORF">QLQ12_44720</name>
</gene>
<dbReference type="Proteomes" id="UP001241758">
    <property type="component" value="Unassembled WGS sequence"/>
</dbReference>
<dbReference type="RefSeq" id="WP_282767174.1">
    <property type="nucleotide sequence ID" value="NZ_JASCTH010000052.1"/>
</dbReference>
<reference evidence="1 2" key="1">
    <citation type="submission" date="2023-05" db="EMBL/GenBank/DDBJ databases">
        <title>Actinoplanes sp. NEAU-A12 genome sequencing.</title>
        <authorList>
            <person name="Wang Z.-S."/>
        </authorList>
    </citation>
    <scope>NUCLEOTIDE SEQUENCE [LARGE SCALE GENOMIC DNA]</scope>
    <source>
        <strain evidence="1 2">NEAU-A12</strain>
    </source>
</reference>
<dbReference type="EMBL" id="JASCTH010000052">
    <property type="protein sequence ID" value="MDI6105707.1"/>
    <property type="molecule type" value="Genomic_DNA"/>
</dbReference>
<protein>
    <submittedName>
        <fullName evidence="1">Uncharacterized protein</fullName>
    </submittedName>
</protein>